<dbReference type="Pfam" id="PF19419">
    <property type="entry name" value="DUF5983"/>
    <property type="match status" value="1"/>
</dbReference>
<protein>
    <recommendedName>
        <fullName evidence="1">DUF5983 domain-containing protein</fullName>
    </recommendedName>
</protein>
<evidence type="ECO:0000313" key="3">
    <source>
        <dbReference type="Proteomes" id="UP000019849"/>
    </source>
</evidence>
<comment type="caution">
    <text evidence="2">The sequence shown here is derived from an EMBL/GenBank/DDBJ whole genome shotgun (WGS) entry which is preliminary data.</text>
</comment>
<dbReference type="eggNOG" id="ENOG50319GS">
    <property type="taxonomic scope" value="Bacteria"/>
</dbReference>
<reference evidence="2 3" key="1">
    <citation type="submission" date="2014-02" db="EMBL/GenBank/DDBJ databases">
        <title>Aquamicrobium defluvii Genome sequencing.</title>
        <authorList>
            <person name="Wang X."/>
        </authorList>
    </citation>
    <scope>NUCLEOTIDE SEQUENCE [LARGE SCALE GENOMIC DNA]</scope>
    <source>
        <strain evidence="2 3">W13Z1</strain>
    </source>
</reference>
<dbReference type="PATRIC" id="fig|69279.3.peg.2959"/>
<feature type="domain" description="DUF5983" evidence="1">
    <location>
        <begin position="9"/>
        <end position="97"/>
    </location>
</feature>
<organism evidence="2 3">
    <name type="scientific">Aquamicrobium defluvii</name>
    <dbReference type="NCBI Taxonomy" id="69279"/>
    <lineage>
        <taxon>Bacteria</taxon>
        <taxon>Pseudomonadati</taxon>
        <taxon>Pseudomonadota</taxon>
        <taxon>Alphaproteobacteria</taxon>
        <taxon>Hyphomicrobiales</taxon>
        <taxon>Phyllobacteriaceae</taxon>
        <taxon>Aquamicrobium</taxon>
    </lineage>
</organism>
<dbReference type="RefSeq" id="WP_035027974.1">
    <property type="nucleotide sequence ID" value="NZ_KK073892.1"/>
</dbReference>
<dbReference type="STRING" id="69279.BG36_09315"/>
<dbReference type="AlphaFoldDB" id="A0A011UG87"/>
<accession>A0A011UG87</accession>
<dbReference type="EMBL" id="JENY01000020">
    <property type="protein sequence ID" value="EXL04893.1"/>
    <property type="molecule type" value="Genomic_DNA"/>
</dbReference>
<evidence type="ECO:0000259" key="1">
    <source>
        <dbReference type="Pfam" id="PF19419"/>
    </source>
</evidence>
<dbReference type="Proteomes" id="UP000019849">
    <property type="component" value="Unassembled WGS sequence"/>
</dbReference>
<dbReference type="InterPro" id="IPR046025">
    <property type="entry name" value="DUF5983"/>
</dbReference>
<proteinExistence type="predicted"/>
<name>A0A011UG87_9HYPH</name>
<gene>
    <name evidence="2" type="ORF">BG36_09315</name>
</gene>
<evidence type="ECO:0000313" key="2">
    <source>
        <dbReference type="EMBL" id="EXL04893.1"/>
    </source>
</evidence>
<dbReference type="HOGENOM" id="CLU_171767_0_0_5"/>
<sequence length="97" mass="11028">MATPETQRFVVISTAHVPEATARRLDNTPSKDWPCLGGSYGEYGWFLYAHDENAGVWPDVIPDELFKVMLWARGLGFDYILFDCDAGQVEDLPVFDW</sequence>